<gene>
    <name evidence="2" type="ORF">FB567DRAFT_586126</name>
</gene>
<feature type="compositionally biased region" description="Low complexity" evidence="1">
    <location>
        <begin position="1"/>
        <end position="33"/>
    </location>
</feature>
<reference evidence="2" key="1">
    <citation type="journal article" date="2021" name="Nat. Commun.">
        <title>Genetic determinants of endophytism in the Arabidopsis root mycobiome.</title>
        <authorList>
            <person name="Mesny F."/>
            <person name="Miyauchi S."/>
            <person name="Thiergart T."/>
            <person name="Pickel B."/>
            <person name="Atanasova L."/>
            <person name="Karlsson M."/>
            <person name="Huettel B."/>
            <person name="Barry K.W."/>
            <person name="Haridas S."/>
            <person name="Chen C."/>
            <person name="Bauer D."/>
            <person name="Andreopoulos W."/>
            <person name="Pangilinan J."/>
            <person name="LaButti K."/>
            <person name="Riley R."/>
            <person name="Lipzen A."/>
            <person name="Clum A."/>
            <person name="Drula E."/>
            <person name="Henrissat B."/>
            <person name="Kohler A."/>
            <person name="Grigoriev I.V."/>
            <person name="Martin F.M."/>
            <person name="Hacquard S."/>
        </authorList>
    </citation>
    <scope>NUCLEOTIDE SEQUENCE</scope>
    <source>
        <strain evidence="2">MPI-SDFR-AT-0120</strain>
    </source>
</reference>
<dbReference type="OrthoDB" id="3799444at2759"/>
<protein>
    <submittedName>
        <fullName evidence="2">Uncharacterized protein</fullName>
    </submittedName>
</protein>
<feature type="region of interest" description="Disordered" evidence="1">
    <location>
        <begin position="1"/>
        <end position="112"/>
    </location>
</feature>
<accession>A0A8K0RGU5</accession>
<evidence type="ECO:0000313" key="2">
    <source>
        <dbReference type="EMBL" id="KAH7094772.1"/>
    </source>
</evidence>
<comment type="caution">
    <text evidence="2">The sequence shown here is derived from an EMBL/GenBank/DDBJ whole genome shotgun (WGS) entry which is preliminary data.</text>
</comment>
<evidence type="ECO:0000256" key="1">
    <source>
        <dbReference type="SAM" id="MobiDB-lite"/>
    </source>
</evidence>
<sequence>MVNITRAQAHNRAANAATATPPTSKTAFTPAATEADIQAGLDVQDAQSDNSSPLSSPPSSPSLSASFANSDEFMASPSNSEDYLSETEDRVSDTSSQNGEVDEDTSSVESRRIPLSKLRVHHISDELSLTSSQSQQFHDVMQAEMKSAGLLGEMNFSPQHRQGNGDALRPIFATVKKDLPFLEAADVTRTRLGELLWGRAWILNKNEKHNRDWRANVAKRRAAGVVNAVGENGEEEVTEPVDAIQQEEVENVQQPGDAELPTPRRPSRRGRPSVIAADLGELDTGTGLNATQREEGQQQGTPGSPMNVDEPMAERNVNRRPARKASVIRSTTPSGIYPTAFMVRVVNRKTGFAVRPSQLLTGAQRNGDVSIDSLSYDMFTTLVSQRLGFDVRGRISGVVPKVHNIAPIDSTIVITEEADWRAVLQVWQNHRRSTGEFVVEAEGAHA</sequence>
<dbReference type="AlphaFoldDB" id="A0A8K0RGU5"/>
<dbReference type="EMBL" id="JAGMVJ010000001">
    <property type="protein sequence ID" value="KAH7094772.1"/>
    <property type="molecule type" value="Genomic_DNA"/>
</dbReference>
<feature type="region of interest" description="Disordered" evidence="1">
    <location>
        <begin position="249"/>
        <end position="287"/>
    </location>
</feature>
<dbReference type="Proteomes" id="UP000813461">
    <property type="component" value="Unassembled WGS sequence"/>
</dbReference>
<keyword evidence="3" id="KW-1185">Reference proteome</keyword>
<evidence type="ECO:0000313" key="3">
    <source>
        <dbReference type="Proteomes" id="UP000813461"/>
    </source>
</evidence>
<proteinExistence type="predicted"/>
<organism evidence="2 3">
    <name type="scientific">Paraphoma chrysanthemicola</name>
    <dbReference type="NCBI Taxonomy" id="798071"/>
    <lineage>
        <taxon>Eukaryota</taxon>
        <taxon>Fungi</taxon>
        <taxon>Dikarya</taxon>
        <taxon>Ascomycota</taxon>
        <taxon>Pezizomycotina</taxon>
        <taxon>Dothideomycetes</taxon>
        <taxon>Pleosporomycetidae</taxon>
        <taxon>Pleosporales</taxon>
        <taxon>Pleosporineae</taxon>
        <taxon>Phaeosphaeriaceae</taxon>
        <taxon>Paraphoma</taxon>
    </lineage>
</organism>
<name>A0A8K0RGU5_9PLEO</name>
<feature type="compositionally biased region" description="Low complexity" evidence="1">
    <location>
        <begin position="61"/>
        <end position="71"/>
    </location>
</feature>